<organism evidence="1">
    <name type="scientific">Populus tomentosa</name>
    <name type="common">Chinese white poplar</name>
    <dbReference type="NCBI Taxonomy" id="118781"/>
    <lineage>
        <taxon>Eukaryota</taxon>
        <taxon>Viridiplantae</taxon>
        <taxon>Streptophyta</taxon>
        <taxon>Embryophyta</taxon>
        <taxon>Tracheophyta</taxon>
        <taxon>Spermatophyta</taxon>
        <taxon>Magnoliopsida</taxon>
        <taxon>eudicotyledons</taxon>
        <taxon>Gunneridae</taxon>
        <taxon>Pentapetalae</taxon>
        <taxon>rosids</taxon>
        <taxon>fabids</taxon>
        <taxon>Malpighiales</taxon>
        <taxon>Salicaceae</taxon>
        <taxon>Saliceae</taxon>
        <taxon>Populus</taxon>
    </lineage>
</organism>
<name>A0A1L6K5W5_POPTO</name>
<reference evidence="1" key="1">
    <citation type="submission" date="2016-01" db="EMBL/GenBank/DDBJ databases">
        <title>Dissection of insertion-deletion (InDel) variations within complex gene networks underlying wood formation in Populus.</title>
        <authorList>
            <person name="Zhang D."/>
            <person name="Gong C."/>
            <person name="Du Q."/>
            <person name="Xie J."/>
            <person name="Yang X."/>
            <person name="Quan M."/>
            <person name="Li B."/>
        </authorList>
    </citation>
    <scope>NUCLEOTIDE SEQUENCE</scope>
</reference>
<dbReference type="AlphaFoldDB" id="A0A1L6K5W5"/>
<sequence>MASEVKAIASVVVTLMAIEQNVLNLCLNGSNQDSKCCTPVRHVEWPPFDIEQLSTGRCDWLCNLQDSQAIGAKLYTVS</sequence>
<protein>
    <submittedName>
        <fullName evidence="1">Uncharacterized protein</fullName>
    </submittedName>
</protein>
<proteinExistence type="evidence at transcript level"/>
<evidence type="ECO:0000313" key="1">
    <source>
        <dbReference type="EMBL" id="APR64215.1"/>
    </source>
</evidence>
<accession>A0A1L6K5W5</accession>
<dbReference type="EMBL" id="KU573751">
    <property type="protein sequence ID" value="APR64215.1"/>
    <property type="molecule type" value="mRNA"/>
</dbReference>